<feature type="domain" description="SHD" evidence="2">
    <location>
        <begin position="205"/>
        <end position="373"/>
    </location>
</feature>
<reference evidence="3" key="1">
    <citation type="submission" date="2023-06" db="EMBL/GenBank/DDBJ databases">
        <authorList>
            <person name="Delattre M."/>
        </authorList>
    </citation>
    <scope>NUCLEOTIDE SEQUENCE</scope>
    <source>
        <strain evidence="3">AF72</strain>
    </source>
</reference>
<dbReference type="EMBL" id="CATQJA010001365">
    <property type="protein sequence ID" value="CAJ0566959.1"/>
    <property type="molecule type" value="Genomic_DNA"/>
</dbReference>
<accession>A0AA36CDF0</accession>
<evidence type="ECO:0000313" key="4">
    <source>
        <dbReference type="Proteomes" id="UP001177023"/>
    </source>
</evidence>
<dbReference type="GO" id="GO:0006897">
    <property type="term" value="P:endocytosis"/>
    <property type="evidence" value="ECO:0007669"/>
    <property type="project" value="InterPro"/>
</dbReference>
<evidence type="ECO:0000256" key="1">
    <source>
        <dbReference type="SAM" id="MobiDB-lite"/>
    </source>
</evidence>
<gene>
    <name evidence="3" type="ORF">MSPICULIGERA_LOCUS5536</name>
</gene>
<sequence>MSWRGDSSLPYDPRAGRNAFKNDDDGTEHPLARTARAMRSFTESIDMDMPPAPELPASLDIDRYEHGMKNSDTNDTIIEVKRDDPIDLTLGETQKFKMVVPGPGHTEQETEMHKSLLRDADQDSLDSELEALDDATKNKETQPAAPAAKEAPRKMQDPDHTALRQQYSVTALTRPRPTTPTQQCAIESFAFISQEEEERQERERQEKIKVKIPAGGKRRKSDMSYSEFYDSMSSQIPTQQSADSAQPIGDFHPDDPALTAPSWADFEASAPELPPSESGFFSKDSEGTSTVTKAGDPFAMPPKEDPFAAPADANLLMMLVEGHVTKYGLPLEHSAQCNVLLKFGSLNADELQSFVNTIEDVLFKCPAKRDTKPQYKQDEVQIHCYDEYTAHVDKLGIVSDQRAR</sequence>
<feature type="non-terminal residue" evidence="3">
    <location>
        <position position="1"/>
    </location>
</feature>
<feature type="compositionally biased region" description="Basic and acidic residues" evidence="1">
    <location>
        <begin position="199"/>
        <end position="209"/>
    </location>
</feature>
<proteinExistence type="predicted"/>
<dbReference type="InterPro" id="IPR012320">
    <property type="entry name" value="SHD_dom"/>
</dbReference>
<name>A0AA36CDF0_9BILA</name>
<dbReference type="PROSITE" id="PS51070">
    <property type="entry name" value="SHD"/>
    <property type="match status" value="1"/>
</dbReference>
<feature type="compositionally biased region" description="Basic and acidic residues" evidence="1">
    <location>
        <begin position="150"/>
        <end position="159"/>
    </location>
</feature>
<dbReference type="AlphaFoldDB" id="A0AA36CDF0"/>
<evidence type="ECO:0000259" key="2">
    <source>
        <dbReference type="PROSITE" id="PS51070"/>
    </source>
</evidence>
<feature type="compositionally biased region" description="Polar residues" evidence="1">
    <location>
        <begin position="231"/>
        <end position="244"/>
    </location>
</feature>
<evidence type="ECO:0000313" key="3">
    <source>
        <dbReference type="EMBL" id="CAJ0566959.1"/>
    </source>
</evidence>
<comment type="caution">
    <text evidence="3">The sequence shown here is derived from an EMBL/GenBank/DDBJ whole genome shotgun (WGS) entry which is preliminary data.</text>
</comment>
<feature type="compositionally biased region" description="Acidic residues" evidence="1">
    <location>
        <begin position="122"/>
        <end position="133"/>
    </location>
</feature>
<feature type="compositionally biased region" description="Basic and acidic residues" evidence="1">
    <location>
        <begin position="20"/>
        <end position="31"/>
    </location>
</feature>
<organism evidence="3 4">
    <name type="scientific">Mesorhabditis spiculigera</name>
    <dbReference type="NCBI Taxonomy" id="96644"/>
    <lineage>
        <taxon>Eukaryota</taxon>
        <taxon>Metazoa</taxon>
        <taxon>Ecdysozoa</taxon>
        <taxon>Nematoda</taxon>
        <taxon>Chromadorea</taxon>
        <taxon>Rhabditida</taxon>
        <taxon>Rhabditina</taxon>
        <taxon>Rhabditomorpha</taxon>
        <taxon>Rhabditoidea</taxon>
        <taxon>Rhabditidae</taxon>
        <taxon>Mesorhabditinae</taxon>
        <taxon>Mesorhabditis</taxon>
    </lineage>
</organism>
<feature type="region of interest" description="Disordered" evidence="1">
    <location>
        <begin position="1"/>
        <end position="31"/>
    </location>
</feature>
<feature type="region of interest" description="Disordered" evidence="1">
    <location>
        <begin position="122"/>
        <end position="159"/>
    </location>
</feature>
<feature type="region of interest" description="Disordered" evidence="1">
    <location>
        <begin position="196"/>
        <end position="306"/>
    </location>
</feature>
<dbReference type="Proteomes" id="UP001177023">
    <property type="component" value="Unassembled WGS sequence"/>
</dbReference>
<protein>
    <recommendedName>
        <fullName evidence="2">SHD domain-containing protein</fullName>
    </recommendedName>
</protein>
<keyword evidence="4" id="KW-1185">Reference proteome</keyword>